<organism evidence="2 3">
    <name type="scientific">[Mycobacterium] manitobense</name>
    <dbReference type="NCBI Taxonomy" id="190147"/>
    <lineage>
        <taxon>Bacteria</taxon>
        <taxon>Bacillati</taxon>
        <taxon>Actinomycetota</taxon>
        <taxon>Actinomycetes</taxon>
        <taxon>Mycobacteriales</taxon>
        <taxon>Mycobacteriaceae</taxon>
        <taxon>Mycolicibacterium</taxon>
    </lineage>
</organism>
<dbReference type="GO" id="GO:0016705">
    <property type="term" value="F:oxidoreductase activity, acting on paired donors, with incorporation or reduction of molecular oxygen"/>
    <property type="evidence" value="ECO:0007669"/>
    <property type="project" value="InterPro"/>
</dbReference>
<dbReference type="RefSeq" id="WP_264014317.1">
    <property type="nucleotide sequence ID" value="NZ_JACKSJ010000163.1"/>
</dbReference>
<reference evidence="2" key="2">
    <citation type="journal article" date="2022" name="BMC Genomics">
        <title>Comparative genome analysis of mycobacteria focusing on tRNA and non-coding RNA.</title>
        <authorList>
            <person name="Behra P.R.K."/>
            <person name="Pettersson B.M.F."/>
            <person name="Ramesh M."/>
            <person name="Das S."/>
            <person name="Dasgupta S."/>
            <person name="Kirsebom L.A."/>
        </authorList>
    </citation>
    <scope>NUCLEOTIDE SEQUENCE</scope>
    <source>
        <strain evidence="2">DSM 44615</strain>
    </source>
</reference>
<protein>
    <submittedName>
        <fullName evidence="2">TIGR03620 family F420-dependent LLM class oxidoreductase</fullName>
    </submittedName>
</protein>
<dbReference type="EMBL" id="JACKSJ010000163">
    <property type="protein sequence ID" value="MCV7172140.1"/>
    <property type="molecule type" value="Genomic_DNA"/>
</dbReference>
<accession>A0A9X3BPH7</accession>
<dbReference type="Pfam" id="PF00296">
    <property type="entry name" value="Bac_luciferase"/>
    <property type="match status" value="1"/>
</dbReference>
<comment type="caution">
    <text evidence="2">The sequence shown here is derived from an EMBL/GenBank/DDBJ whole genome shotgun (WGS) entry which is preliminary data.</text>
</comment>
<dbReference type="Gene3D" id="3.20.20.30">
    <property type="entry name" value="Luciferase-like domain"/>
    <property type="match status" value="1"/>
</dbReference>
<evidence type="ECO:0000259" key="1">
    <source>
        <dbReference type="Pfam" id="PF00296"/>
    </source>
</evidence>
<name>A0A9X3BPH7_9MYCO</name>
<dbReference type="InterPro" id="IPR036661">
    <property type="entry name" value="Luciferase-like_sf"/>
</dbReference>
<dbReference type="InterPro" id="IPR019922">
    <property type="entry name" value="Lucif-like_OxRdatse_MSMEG_4141"/>
</dbReference>
<proteinExistence type="predicted"/>
<reference evidence="2" key="1">
    <citation type="submission" date="2020-07" db="EMBL/GenBank/DDBJ databases">
        <authorList>
            <person name="Pettersson B.M.F."/>
            <person name="Behra P.R.K."/>
            <person name="Ramesh M."/>
            <person name="Das S."/>
            <person name="Dasgupta S."/>
            <person name="Kirsebom L.A."/>
        </authorList>
    </citation>
    <scope>NUCLEOTIDE SEQUENCE</scope>
    <source>
        <strain evidence="2">DSM 44615</strain>
    </source>
</reference>
<dbReference type="AlphaFoldDB" id="A0A9X3BPH7"/>
<dbReference type="NCBIfam" id="TIGR03620">
    <property type="entry name" value="F420_MSMEG_4141"/>
    <property type="match status" value="1"/>
</dbReference>
<gene>
    <name evidence="2" type="ORF">H7I41_19675</name>
</gene>
<dbReference type="InterPro" id="IPR011251">
    <property type="entry name" value="Luciferase-like_dom"/>
</dbReference>
<dbReference type="Proteomes" id="UP001140293">
    <property type="component" value="Unassembled WGS sequence"/>
</dbReference>
<sequence length="282" mass="29631">MDALGPYGFSVDVGAAGEPAEIERAGFRTLWVNGGRLDRLDRLLDVIESTEHAVVAPAIIPPDVYDPAAVTDLFRRAELAAPGRLLVGLGSPQRSRPLAAVHGYVDELDAATAPIPQRRRLLAAFGPKALDLARDRFAGAIGGLFTPAYTAAARQRLGADRTLAVGLYVVLDDDPAAARAAAREPLDFLATLPPYINSFRRQGFTDEDVATLSDALIDELVAWGEPDRVAAHARELRAAGADHVQLTVLGGPGRPSGPEAARLLATALSSPSTPAAPLPTTS</sequence>
<evidence type="ECO:0000313" key="3">
    <source>
        <dbReference type="Proteomes" id="UP001140293"/>
    </source>
</evidence>
<evidence type="ECO:0000313" key="2">
    <source>
        <dbReference type="EMBL" id="MCV7172140.1"/>
    </source>
</evidence>
<feature type="domain" description="Luciferase-like" evidence="1">
    <location>
        <begin position="109"/>
        <end position="243"/>
    </location>
</feature>
<dbReference type="SUPFAM" id="SSF51679">
    <property type="entry name" value="Bacterial luciferase-like"/>
    <property type="match status" value="1"/>
</dbReference>
<keyword evidence="3" id="KW-1185">Reference proteome</keyword>